<feature type="transmembrane region" description="Helical" evidence="1">
    <location>
        <begin position="515"/>
        <end position="538"/>
    </location>
</feature>
<reference evidence="2" key="1">
    <citation type="submission" date="2023-03" db="EMBL/GenBank/DDBJ databases">
        <title>Andean soil-derived lignocellulolytic bacterial consortium as a source of novel taxa and putative plastic-active enzymes.</title>
        <authorList>
            <person name="Diaz-Garcia L."/>
            <person name="Chuvochina M."/>
            <person name="Feuerriegel G."/>
            <person name="Bunk B."/>
            <person name="Sproer C."/>
            <person name="Streit W.R."/>
            <person name="Rodriguez L.M."/>
            <person name="Overmann J."/>
            <person name="Jimenez D.J."/>
        </authorList>
    </citation>
    <scope>NUCLEOTIDE SEQUENCE</scope>
    <source>
        <strain evidence="2">MAG 7</strain>
    </source>
</reference>
<dbReference type="EMBL" id="CP119311">
    <property type="protein sequence ID" value="WEK36012.1"/>
    <property type="molecule type" value="Genomic_DNA"/>
</dbReference>
<feature type="transmembrane region" description="Helical" evidence="1">
    <location>
        <begin position="225"/>
        <end position="254"/>
    </location>
</feature>
<keyword evidence="1" id="KW-0812">Transmembrane</keyword>
<sequence length="541" mass="60379">MAWDRAPDSFADSMETEIIAQTNKPAKPKKRRALQWAKHQQRWWGKWHLYLGIFAGLIVSVVGVTGSILVFEDEIDQALNKELFSVLAQQKKIPLGDIVPLVREKYPDLSFDYLYESDTSATAAYRFLNFKTEEEFFINPYTAALSGKRIYESAFVHVVTDIHRSLLVPVVGRYIVGFSTLILLILTITGLRLWIPQKWRLLKSVLTVNFRNSAKRQNYDWHNVLGFYSSPVVALLSLTGVCITFSMLVVPLLFLLSGQSPQGVAQVLGARSVYSDTASQLPLSRILAIGQEQLPDARVGGIAFPADSVGNFRLDMLGPGLPKTGKREMVMIDQYSGKVLLNSRTDFPNVGNAYLSWLTPIHYGSFGGRPTQILALLAGLLPLVLFITGFIIWWPRYKKQRRSAQKAAEREAKGLPANLPRKAAAVEPTPLCMMTYFWLHAKKGLVYGGWLVLLAGGMGALYGLASGIVLQPAVFAIIFTAILVLANFVLALVSFLFNLIFLWPFKRSSRPLVKYFALSLSLALVFFVSYCLLINTGLKIF</sequence>
<dbReference type="AlphaFoldDB" id="A0AAJ5WSS5"/>
<feature type="transmembrane region" description="Helical" evidence="1">
    <location>
        <begin position="373"/>
        <end position="394"/>
    </location>
</feature>
<feature type="transmembrane region" description="Helical" evidence="1">
    <location>
        <begin position="444"/>
        <end position="465"/>
    </location>
</feature>
<feature type="transmembrane region" description="Helical" evidence="1">
    <location>
        <begin position="47"/>
        <end position="71"/>
    </location>
</feature>
<dbReference type="InterPro" id="IPR005625">
    <property type="entry name" value="PepSY-ass_TM"/>
</dbReference>
<dbReference type="PANTHER" id="PTHR34219:SF3">
    <property type="entry name" value="BLL7967 PROTEIN"/>
    <property type="match status" value="1"/>
</dbReference>
<feature type="transmembrane region" description="Helical" evidence="1">
    <location>
        <begin position="174"/>
        <end position="195"/>
    </location>
</feature>
<organism evidence="2 3">
    <name type="scientific">Candidatus Pseudobacter hemicellulosilyticus</name>
    <dbReference type="NCBI Taxonomy" id="3121375"/>
    <lineage>
        <taxon>Bacteria</taxon>
        <taxon>Pseudomonadati</taxon>
        <taxon>Bacteroidota</taxon>
        <taxon>Chitinophagia</taxon>
        <taxon>Chitinophagales</taxon>
        <taxon>Chitinophagaceae</taxon>
        <taxon>Pseudobacter</taxon>
    </lineage>
</organism>
<keyword evidence="1" id="KW-1133">Transmembrane helix</keyword>
<dbReference type="Pfam" id="PF03929">
    <property type="entry name" value="PepSY_TM"/>
    <property type="match status" value="1"/>
</dbReference>
<name>A0AAJ5WSS5_9BACT</name>
<feature type="transmembrane region" description="Helical" evidence="1">
    <location>
        <begin position="477"/>
        <end position="503"/>
    </location>
</feature>
<proteinExistence type="predicted"/>
<evidence type="ECO:0000256" key="1">
    <source>
        <dbReference type="SAM" id="Phobius"/>
    </source>
</evidence>
<dbReference type="Proteomes" id="UP001220610">
    <property type="component" value="Chromosome"/>
</dbReference>
<protein>
    <submittedName>
        <fullName evidence="2">PepSY-associated TM helix domain-containing protein</fullName>
    </submittedName>
</protein>
<dbReference type="PANTHER" id="PTHR34219">
    <property type="entry name" value="IRON-REGULATED INNER MEMBRANE PROTEIN-RELATED"/>
    <property type="match status" value="1"/>
</dbReference>
<gene>
    <name evidence="2" type="ORF">P0Y53_00740</name>
</gene>
<evidence type="ECO:0000313" key="3">
    <source>
        <dbReference type="Proteomes" id="UP001220610"/>
    </source>
</evidence>
<evidence type="ECO:0000313" key="2">
    <source>
        <dbReference type="EMBL" id="WEK36012.1"/>
    </source>
</evidence>
<accession>A0AAJ5WSS5</accession>
<keyword evidence="1" id="KW-0472">Membrane</keyword>